<sequence>MPTKFKRSKRVLDLGALGFITALDLSPQGGNRPTCTYIGGLPYALPPTGQFRFRPPRPLPRGFHYGPHNNPGSYVGSAALCPQPTHLKKPDLSLVDEDCLQLNIWIPSGAKPKDGWPVFFYIHGGWLQFGTANLGPDVVANLMHETPFKAVVVAPAYRLNLFGFLAGRELESEAQNNGETVGNMGFWDQRTALEWVKWNANVLDIDPTKITVAGYSAGAHSTFQQLAHDLDRPEDERCIGRVIMWSNGPGVQAKSLPEHHEQFEELLSRLGIDLKLSGEERLRRLRGLPVQKLVDVQSKMTISEFRALNDSAFISERVHQSINDGTFAQKCKARNIKILNGECSEEWYMYGSWRAPGDSYDKVYTRMVADYPERTVKILMPLYFPNKSLPSEYKDWRDAFGKIYADMQVYALERGFASKLNENGFKAGQDLLRYRVEWRAKCVQLPPEWGVTHSSDIAIWFWGYGWGHGLTKKEKKMLAPLNSIFASFVNFEDVQWSVKDPRKQLYLDSKGRLDMTDDTRFDHGVKLWQALTTEQSPAAKL</sequence>
<name>A0A9P4JA49_9PEZI</name>
<dbReference type="AlphaFoldDB" id="A0A9P4JA49"/>
<comment type="caution">
    <text evidence="2">The sequence shown here is derived from an EMBL/GenBank/DDBJ whole genome shotgun (WGS) entry which is preliminary data.</text>
</comment>
<reference evidence="2" key="1">
    <citation type="journal article" date="2020" name="Stud. Mycol.">
        <title>101 Dothideomycetes genomes: a test case for predicting lifestyles and emergence of pathogens.</title>
        <authorList>
            <person name="Haridas S."/>
            <person name="Albert R."/>
            <person name="Binder M."/>
            <person name="Bloem J."/>
            <person name="Labutti K."/>
            <person name="Salamov A."/>
            <person name="Andreopoulos B."/>
            <person name="Baker S."/>
            <person name="Barry K."/>
            <person name="Bills G."/>
            <person name="Bluhm B."/>
            <person name="Cannon C."/>
            <person name="Castanera R."/>
            <person name="Culley D."/>
            <person name="Daum C."/>
            <person name="Ezra D."/>
            <person name="Gonzalez J."/>
            <person name="Henrissat B."/>
            <person name="Kuo A."/>
            <person name="Liang C."/>
            <person name="Lipzen A."/>
            <person name="Lutzoni F."/>
            <person name="Magnuson J."/>
            <person name="Mondo S."/>
            <person name="Nolan M."/>
            <person name="Ohm R."/>
            <person name="Pangilinan J."/>
            <person name="Park H.-J."/>
            <person name="Ramirez L."/>
            <person name="Alfaro M."/>
            <person name="Sun H."/>
            <person name="Tritt A."/>
            <person name="Yoshinaga Y."/>
            <person name="Zwiers L.-H."/>
            <person name="Turgeon B."/>
            <person name="Goodwin S."/>
            <person name="Spatafora J."/>
            <person name="Crous P."/>
            <person name="Grigoriev I."/>
        </authorList>
    </citation>
    <scope>NUCLEOTIDE SEQUENCE</scope>
    <source>
        <strain evidence="2">CBS 260.36</strain>
    </source>
</reference>
<evidence type="ECO:0000313" key="3">
    <source>
        <dbReference type="Proteomes" id="UP000799439"/>
    </source>
</evidence>
<dbReference type="PANTHER" id="PTHR43142:SF4">
    <property type="entry name" value="CARBOXYLIC ESTER HYDROLASE"/>
    <property type="match status" value="1"/>
</dbReference>
<proteinExistence type="predicted"/>
<dbReference type="Proteomes" id="UP000799439">
    <property type="component" value="Unassembled WGS sequence"/>
</dbReference>
<gene>
    <name evidence="2" type="ORF">K461DRAFT_276276</name>
</gene>
<accession>A0A9P4JA49</accession>
<feature type="domain" description="Carboxylesterase type B" evidence="1">
    <location>
        <begin position="39"/>
        <end position="495"/>
    </location>
</feature>
<evidence type="ECO:0000259" key="1">
    <source>
        <dbReference type="Pfam" id="PF00135"/>
    </source>
</evidence>
<dbReference type="InterPro" id="IPR029058">
    <property type="entry name" value="AB_hydrolase_fold"/>
</dbReference>
<dbReference type="EMBL" id="ML996083">
    <property type="protein sequence ID" value="KAF2155089.1"/>
    <property type="molecule type" value="Genomic_DNA"/>
</dbReference>
<dbReference type="SUPFAM" id="SSF53474">
    <property type="entry name" value="alpha/beta-Hydrolases"/>
    <property type="match status" value="1"/>
</dbReference>
<dbReference type="PANTHER" id="PTHR43142">
    <property type="entry name" value="CARBOXYLIC ESTER HYDROLASE"/>
    <property type="match status" value="1"/>
</dbReference>
<dbReference type="InterPro" id="IPR002018">
    <property type="entry name" value="CarbesteraseB"/>
</dbReference>
<evidence type="ECO:0000313" key="2">
    <source>
        <dbReference type="EMBL" id="KAF2155089.1"/>
    </source>
</evidence>
<dbReference type="OrthoDB" id="6846267at2759"/>
<dbReference type="Gene3D" id="3.40.50.1820">
    <property type="entry name" value="alpha/beta hydrolase"/>
    <property type="match status" value="1"/>
</dbReference>
<protein>
    <submittedName>
        <fullName evidence="2">Alpha/beta-hydrolase</fullName>
    </submittedName>
</protein>
<keyword evidence="3" id="KW-1185">Reference proteome</keyword>
<organism evidence="2 3">
    <name type="scientific">Myriangium duriaei CBS 260.36</name>
    <dbReference type="NCBI Taxonomy" id="1168546"/>
    <lineage>
        <taxon>Eukaryota</taxon>
        <taxon>Fungi</taxon>
        <taxon>Dikarya</taxon>
        <taxon>Ascomycota</taxon>
        <taxon>Pezizomycotina</taxon>
        <taxon>Dothideomycetes</taxon>
        <taxon>Dothideomycetidae</taxon>
        <taxon>Myriangiales</taxon>
        <taxon>Myriangiaceae</taxon>
        <taxon>Myriangium</taxon>
    </lineage>
</organism>
<dbReference type="Pfam" id="PF00135">
    <property type="entry name" value="COesterase"/>
    <property type="match status" value="1"/>
</dbReference>